<proteinExistence type="predicted"/>
<dbReference type="EMBL" id="ADTV01000044">
    <property type="protein sequence ID" value="EFG83750.1"/>
    <property type="molecule type" value="Genomic_DNA"/>
</dbReference>
<gene>
    <name evidence="1" type="ORF">GXY_11703</name>
</gene>
<dbReference type="AlphaFoldDB" id="D5QGR8"/>
<name>D5QGR8_NOVHA</name>
<protein>
    <submittedName>
        <fullName evidence="1">Uncharacterized protein</fullName>
    </submittedName>
</protein>
<accession>D5QGR8</accession>
<comment type="caution">
    <text evidence="1">The sequence shown here is derived from an EMBL/GenBank/DDBJ whole genome shotgun (WGS) entry which is preliminary data.</text>
</comment>
<evidence type="ECO:0000313" key="1">
    <source>
        <dbReference type="EMBL" id="EFG83750.1"/>
    </source>
</evidence>
<dbReference type="HOGENOM" id="CLU_3356729_0_0_5"/>
<reference evidence="1 2" key="1">
    <citation type="journal article" date="2010" name="J. Bacteriol.">
        <title>Genome sequence of a cellulose-producing bacterium, Gluconacetobacter hansenii ATCC 23769.</title>
        <authorList>
            <person name="Iyer P.R."/>
            <person name="Geib S.M."/>
            <person name="Catchmark J."/>
            <person name="Kao T.H."/>
            <person name="Tien M."/>
        </authorList>
    </citation>
    <scope>NUCLEOTIDE SEQUENCE [LARGE SCALE GENOMIC DNA]</scope>
    <source>
        <strain evidence="1 2">ATCC 23769</strain>
    </source>
</reference>
<evidence type="ECO:0000313" key="2">
    <source>
        <dbReference type="Proteomes" id="UP000006468"/>
    </source>
</evidence>
<dbReference type="Proteomes" id="UP000006468">
    <property type="component" value="Chromosome"/>
</dbReference>
<sequence length="36" mass="3829">MSGGNYVQQGASFFNVLAVKFPDHAGAWAERSPFAA</sequence>
<organism evidence="1 2">
    <name type="scientific">Novacetimonas hansenii ATCC 23769</name>
    <dbReference type="NCBI Taxonomy" id="714995"/>
    <lineage>
        <taxon>Bacteria</taxon>
        <taxon>Pseudomonadati</taxon>
        <taxon>Pseudomonadota</taxon>
        <taxon>Alphaproteobacteria</taxon>
        <taxon>Acetobacterales</taxon>
        <taxon>Acetobacteraceae</taxon>
        <taxon>Novacetimonas</taxon>
    </lineage>
</organism>